<evidence type="ECO:0000313" key="8">
    <source>
        <dbReference type="Proteomes" id="UP000231987"/>
    </source>
</evidence>
<dbReference type="Gene3D" id="1.10.10.10">
    <property type="entry name" value="Winged helix-like DNA-binding domain superfamily/Winged helix DNA-binding domain"/>
    <property type="match status" value="1"/>
</dbReference>
<dbReference type="InterPro" id="IPR039425">
    <property type="entry name" value="RNA_pol_sigma-70-like"/>
</dbReference>
<accession>A0A2J0Z013</accession>
<evidence type="ECO:0000256" key="4">
    <source>
        <dbReference type="ARBA" id="ARBA00023163"/>
    </source>
</evidence>
<dbReference type="RefSeq" id="WP_100672912.1">
    <property type="nucleotide sequence ID" value="NZ_JBKOIJ010000001.1"/>
</dbReference>
<dbReference type="InterPro" id="IPR036388">
    <property type="entry name" value="WH-like_DNA-bd_sf"/>
</dbReference>
<dbReference type="NCBIfam" id="TIGR02937">
    <property type="entry name" value="sigma70-ECF"/>
    <property type="match status" value="1"/>
</dbReference>
<keyword evidence="4" id="KW-0804">Transcription</keyword>
<organism evidence="7 8">
    <name type="scientific">Rhizobium meliloti</name>
    <name type="common">Ensifer meliloti</name>
    <name type="synonym">Sinorhizobium meliloti</name>
    <dbReference type="NCBI Taxonomy" id="382"/>
    <lineage>
        <taxon>Bacteria</taxon>
        <taxon>Pseudomonadati</taxon>
        <taxon>Pseudomonadota</taxon>
        <taxon>Alphaproteobacteria</taxon>
        <taxon>Hyphomicrobiales</taxon>
        <taxon>Rhizobiaceae</taxon>
        <taxon>Sinorhizobium/Ensifer group</taxon>
        <taxon>Sinorhizobium</taxon>
    </lineage>
</organism>
<comment type="similarity">
    <text evidence="1">Belongs to the sigma-70 factor family. ECF subfamily.</text>
</comment>
<feature type="domain" description="RNA polymerase sigma-70 region 2" evidence="5">
    <location>
        <begin position="14"/>
        <end position="80"/>
    </location>
</feature>
<dbReference type="InterPro" id="IPR013249">
    <property type="entry name" value="RNA_pol_sigma70_r4_t2"/>
</dbReference>
<evidence type="ECO:0000313" key="7">
    <source>
        <dbReference type="EMBL" id="PJR13817.1"/>
    </source>
</evidence>
<evidence type="ECO:0000256" key="1">
    <source>
        <dbReference type="ARBA" id="ARBA00010641"/>
    </source>
</evidence>
<dbReference type="PANTHER" id="PTHR43133:SF25">
    <property type="entry name" value="RNA POLYMERASE SIGMA FACTOR RFAY-RELATED"/>
    <property type="match status" value="1"/>
</dbReference>
<dbReference type="PANTHER" id="PTHR43133">
    <property type="entry name" value="RNA POLYMERASE ECF-TYPE SIGMA FACTO"/>
    <property type="match status" value="1"/>
</dbReference>
<reference evidence="7 8" key="1">
    <citation type="submission" date="2017-06" db="EMBL/GenBank/DDBJ databases">
        <title>Ensifer strains isolated from leguminous trees and herbs display diverse denitrification phenotypes with some acting as strong N2O sinks.</title>
        <authorList>
            <person name="Woliy K."/>
            <person name="Mania D."/>
            <person name="Bakken L.R."/>
            <person name="Frostegard A."/>
        </authorList>
    </citation>
    <scope>NUCLEOTIDE SEQUENCE [LARGE SCALE GENOMIC DNA]</scope>
    <source>
        <strain evidence="7 8">AC50a</strain>
    </source>
</reference>
<feature type="domain" description="RNA polymerase sigma factor 70 region 4 type 2" evidence="6">
    <location>
        <begin position="107"/>
        <end position="158"/>
    </location>
</feature>
<keyword evidence="3" id="KW-0731">Sigma factor</keyword>
<dbReference type="AlphaFoldDB" id="A0A2J0Z013"/>
<dbReference type="InterPro" id="IPR013324">
    <property type="entry name" value="RNA_pol_sigma_r3/r4-like"/>
</dbReference>
<comment type="caution">
    <text evidence="7">The sequence shown here is derived from an EMBL/GenBank/DDBJ whole genome shotgun (WGS) entry which is preliminary data.</text>
</comment>
<evidence type="ECO:0000259" key="5">
    <source>
        <dbReference type="Pfam" id="PF04542"/>
    </source>
</evidence>
<evidence type="ECO:0000259" key="6">
    <source>
        <dbReference type="Pfam" id="PF08281"/>
    </source>
</evidence>
<dbReference type="Pfam" id="PF04542">
    <property type="entry name" value="Sigma70_r2"/>
    <property type="match status" value="1"/>
</dbReference>
<dbReference type="GO" id="GO:0003677">
    <property type="term" value="F:DNA binding"/>
    <property type="evidence" value="ECO:0007669"/>
    <property type="project" value="InterPro"/>
</dbReference>
<name>A0A2J0Z013_RHIML</name>
<protein>
    <submittedName>
        <fullName evidence="7">RNA polymerase subunit sigma-70</fullName>
    </submittedName>
</protein>
<gene>
    <name evidence="7" type="ORF">CEJ86_18840</name>
</gene>
<dbReference type="CDD" id="cd06171">
    <property type="entry name" value="Sigma70_r4"/>
    <property type="match status" value="1"/>
</dbReference>
<proteinExistence type="inferred from homology"/>
<dbReference type="InterPro" id="IPR007627">
    <property type="entry name" value="RNA_pol_sigma70_r2"/>
</dbReference>
<dbReference type="SUPFAM" id="SSF88659">
    <property type="entry name" value="Sigma3 and sigma4 domains of RNA polymerase sigma factors"/>
    <property type="match status" value="1"/>
</dbReference>
<dbReference type="Pfam" id="PF08281">
    <property type="entry name" value="Sigma70_r4_2"/>
    <property type="match status" value="1"/>
</dbReference>
<keyword evidence="2" id="KW-0805">Transcription regulation</keyword>
<dbReference type="InterPro" id="IPR014284">
    <property type="entry name" value="RNA_pol_sigma-70_dom"/>
</dbReference>
<dbReference type="InterPro" id="IPR013325">
    <property type="entry name" value="RNA_pol_sigma_r2"/>
</dbReference>
<evidence type="ECO:0000256" key="3">
    <source>
        <dbReference type="ARBA" id="ARBA00023082"/>
    </source>
</evidence>
<dbReference type="SUPFAM" id="SSF88946">
    <property type="entry name" value="Sigma2 domain of RNA polymerase sigma factors"/>
    <property type="match status" value="1"/>
</dbReference>
<dbReference type="GO" id="GO:0016987">
    <property type="term" value="F:sigma factor activity"/>
    <property type="evidence" value="ECO:0007669"/>
    <property type="project" value="UniProtKB-KW"/>
</dbReference>
<dbReference type="GO" id="GO:0006352">
    <property type="term" value="P:DNA-templated transcription initiation"/>
    <property type="evidence" value="ECO:0007669"/>
    <property type="project" value="InterPro"/>
</dbReference>
<dbReference type="Gene3D" id="1.10.1740.10">
    <property type="match status" value="1"/>
</dbReference>
<dbReference type="Proteomes" id="UP000231987">
    <property type="component" value="Unassembled WGS sequence"/>
</dbReference>
<evidence type="ECO:0000256" key="2">
    <source>
        <dbReference type="ARBA" id="ARBA00023015"/>
    </source>
</evidence>
<sequence length="178" mass="20360">MSGIMRSRVERRLEPHYARLFAYAVALSRDRDGAQDIFQECIARALDARNVPETEPAFRAWLFSILRNIWIDQSRSRRRRSDLEQEFITDLVPAPVAPETVLVDAFSVRQAFTRLSTEHREILALVDISGFSYEEVAMMIAVPKGTVMSRVSRARRALAAQLGEANVVQLTRQREGRK</sequence>
<dbReference type="EMBL" id="NJGD01000008">
    <property type="protein sequence ID" value="PJR13817.1"/>
    <property type="molecule type" value="Genomic_DNA"/>
</dbReference>